<feature type="transmembrane region" description="Helical" evidence="2">
    <location>
        <begin position="142"/>
        <end position="162"/>
    </location>
</feature>
<keyword evidence="1" id="KW-0175">Coiled coil</keyword>
<dbReference type="EMBL" id="SNYC01000004">
    <property type="protein sequence ID" value="TDQ09465.1"/>
    <property type="molecule type" value="Genomic_DNA"/>
</dbReference>
<accession>A0A4R6SY97</accession>
<dbReference type="Proteomes" id="UP000295620">
    <property type="component" value="Unassembled WGS sequence"/>
</dbReference>
<feature type="transmembrane region" description="Helical" evidence="2">
    <location>
        <begin position="275"/>
        <end position="297"/>
    </location>
</feature>
<feature type="coiled-coil region" evidence="1">
    <location>
        <begin position="85"/>
        <end position="126"/>
    </location>
</feature>
<dbReference type="OrthoDB" id="635705at2"/>
<evidence type="ECO:0000313" key="4">
    <source>
        <dbReference type="Proteomes" id="UP000295620"/>
    </source>
</evidence>
<keyword evidence="2" id="KW-1133">Transmembrane helix</keyword>
<feature type="transmembrane region" description="Helical" evidence="2">
    <location>
        <begin position="227"/>
        <end position="248"/>
    </location>
</feature>
<reference evidence="3 4" key="1">
    <citation type="submission" date="2019-03" db="EMBL/GenBank/DDBJ databases">
        <title>Genomic Encyclopedia of Archaeal and Bacterial Type Strains, Phase II (KMG-II): from individual species to whole genera.</title>
        <authorList>
            <person name="Goeker M."/>
        </authorList>
    </citation>
    <scope>NUCLEOTIDE SEQUENCE [LARGE SCALE GENOMIC DNA]</scope>
    <source>
        <strain evidence="3 4">DSM 19035</strain>
    </source>
</reference>
<proteinExistence type="predicted"/>
<dbReference type="AlphaFoldDB" id="A0A4R6SY97"/>
<evidence type="ECO:0000256" key="1">
    <source>
        <dbReference type="SAM" id="Coils"/>
    </source>
</evidence>
<dbReference type="RefSeq" id="WP_133575546.1">
    <property type="nucleotide sequence ID" value="NZ_SNYC01000004.1"/>
</dbReference>
<name>A0A4R6SY97_9SPHI</name>
<keyword evidence="2" id="KW-0472">Membrane</keyword>
<protein>
    <submittedName>
        <fullName evidence="3">Uncharacterized protein</fullName>
    </submittedName>
</protein>
<keyword evidence="4" id="KW-1185">Reference proteome</keyword>
<evidence type="ECO:0000256" key="2">
    <source>
        <dbReference type="SAM" id="Phobius"/>
    </source>
</evidence>
<sequence length="422" mass="48644">MEIKKLFAIKKSIEPENIVRGNDEEDEQKIRITYYQSGYGAALKAMGSPLNFKACLENVYTSFEQQCREQEIQQIKLKQPYIDEKNRKQSELKNTEAAISIFEEKKAQITEKINSIRHEVEDVNHNPSKYGVESTKRPKAQFYIGLLLLIPITLYLFVFYISSTYSAFFKDFSNDSLTAAIFDAQAFNNALEAGWLEGVLVFTIPSVFLGLGYIIHMVQKGKGIKNVIRMIALFIVTFLFDGLLAYQIEKKIYDFNKTPDSLPYNLKIALGEAEFWMIIFAGFVVYIIWGLVFDITMKEYENFDKIKGYIKTKLEEIKQLEASKDEIIEEINNLRKKTVEVIGKSTELQAIIDGFIMNLKQYLLYHNQYKEGWFQAVGSEIALPPTTKNKMLQDCEGVANDHLERLNLIDPNFQNVVYSKIS</sequence>
<comment type="caution">
    <text evidence="3">The sequence shown here is derived from an EMBL/GenBank/DDBJ whole genome shotgun (WGS) entry which is preliminary data.</text>
</comment>
<feature type="coiled-coil region" evidence="1">
    <location>
        <begin position="310"/>
        <end position="337"/>
    </location>
</feature>
<feature type="transmembrane region" description="Helical" evidence="2">
    <location>
        <begin position="195"/>
        <end position="215"/>
    </location>
</feature>
<organism evidence="3 4">
    <name type="scientific">Pedobacter metabolipauper</name>
    <dbReference type="NCBI Taxonomy" id="425513"/>
    <lineage>
        <taxon>Bacteria</taxon>
        <taxon>Pseudomonadati</taxon>
        <taxon>Bacteroidota</taxon>
        <taxon>Sphingobacteriia</taxon>
        <taxon>Sphingobacteriales</taxon>
        <taxon>Sphingobacteriaceae</taxon>
        <taxon>Pedobacter</taxon>
    </lineage>
</organism>
<gene>
    <name evidence="3" type="ORF">ATK78_1619</name>
</gene>
<keyword evidence="2" id="KW-0812">Transmembrane</keyword>
<evidence type="ECO:0000313" key="3">
    <source>
        <dbReference type="EMBL" id="TDQ09465.1"/>
    </source>
</evidence>